<reference evidence="5 6" key="1">
    <citation type="submission" date="2023-07" db="EMBL/GenBank/DDBJ databases">
        <title>Description of novel actinomycetes strains, isolated from tidal flat sediment.</title>
        <authorList>
            <person name="Lu C."/>
        </authorList>
    </citation>
    <scope>NUCLEOTIDE SEQUENCE [LARGE SCALE GENOMIC DNA]</scope>
    <source>
        <strain evidence="5 6">SYSU T00b441</strain>
    </source>
</reference>
<organism evidence="5 6">
    <name type="scientific">Actinotalea lenta</name>
    <dbReference type="NCBI Taxonomy" id="3064654"/>
    <lineage>
        <taxon>Bacteria</taxon>
        <taxon>Bacillati</taxon>
        <taxon>Actinomycetota</taxon>
        <taxon>Actinomycetes</taxon>
        <taxon>Micrococcales</taxon>
        <taxon>Cellulomonadaceae</taxon>
        <taxon>Actinotalea</taxon>
    </lineage>
</organism>
<feature type="domain" description="UspA" evidence="4">
    <location>
        <begin position="144"/>
        <end position="279"/>
    </location>
</feature>
<dbReference type="InterPro" id="IPR006015">
    <property type="entry name" value="Universal_stress_UspA"/>
</dbReference>
<protein>
    <submittedName>
        <fullName evidence="5">Universal stress protein</fullName>
    </submittedName>
</protein>
<comment type="caution">
    <text evidence="5">The sequence shown here is derived from an EMBL/GenBank/DDBJ whole genome shotgun (WGS) entry which is preliminary data.</text>
</comment>
<proteinExistence type="inferred from homology"/>
<dbReference type="PANTHER" id="PTHR46268:SF27">
    <property type="entry name" value="UNIVERSAL STRESS PROTEIN RV2623"/>
    <property type="match status" value="1"/>
</dbReference>
<gene>
    <name evidence="5" type="ORF">Q6348_02555</name>
</gene>
<dbReference type="SUPFAM" id="SSF52402">
    <property type="entry name" value="Adenine nucleotide alpha hydrolases-like"/>
    <property type="match status" value="2"/>
</dbReference>
<sequence>MKRVVVGVEDMPHSEAPVAWAARAAEQRGAVLRLVHAVGHPIMAVDVLWDQGVQAAGQQLLDHAVAHAREAVPGIRVETVVDPRRPAEALADLAEDAELLVVGTHRLSAGERVFSGSLAYQIAAAAPHPVAVVPGAVAPDAAGVVVGVDGSADSLEAVAIAAAEADRSGQSLDVVHAWLEPSVYTAGDAVIAEHTAGIREEEEVALAESAAGLAEQYPDLVVHTRLVHDQPATALLDAAEHARLLVVGSRGRHGLTRVLLGSVSHTVVLHAACPVLVARTHHVAARHG</sequence>
<dbReference type="RefSeq" id="WP_304599767.1">
    <property type="nucleotide sequence ID" value="NZ_JAUQYO010000002.1"/>
</dbReference>
<evidence type="ECO:0000256" key="3">
    <source>
        <dbReference type="ARBA" id="ARBA00022840"/>
    </source>
</evidence>
<evidence type="ECO:0000313" key="6">
    <source>
        <dbReference type="Proteomes" id="UP001232536"/>
    </source>
</evidence>
<feature type="domain" description="UspA" evidence="4">
    <location>
        <begin position="1"/>
        <end position="134"/>
    </location>
</feature>
<dbReference type="PANTHER" id="PTHR46268">
    <property type="entry name" value="STRESS RESPONSE PROTEIN NHAX"/>
    <property type="match status" value="1"/>
</dbReference>
<evidence type="ECO:0000256" key="1">
    <source>
        <dbReference type="ARBA" id="ARBA00008791"/>
    </source>
</evidence>
<name>A0ABT9D789_9CELL</name>
<dbReference type="Gene3D" id="3.40.50.620">
    <property type="entry name" value="HUPs"/>
    <property type="match status" value="2"/>
</dbReference>
<keyword evidence="2" id="KW-0547">Nucleotide-binding</keyword>
<evidence type="ECO:0000259" key="4">
    <source>
        <dbReference type="Pfam" id="PF00582"/>
    </source>
</evidence>
<dbReference type="PRINTS" id="PR01438">
    <property type="entry name" value="UNVRSLSTRESS"/>
</dbReference>
<accession>A0ABT9D789</accession>
<evidence type="ECO:0000256" key="2">
    <source>
        <dbReference type="ARBA" id="ARBA00022741"/>
    </source>
</evidence>
<dbReference type="Pfam" id="PF00582">
    <property type="entry name" value="Usp"/>
    <property type="match status" value="2"/>
</dbReference>
<keyword evidence="6" id="KW-1185">Reference proteome</keyword>
<evidence type="ECO:0000313" key="5">
    <source>
        <dbReference type="EMBL" id="MDO8106074.1"/>
    </source>
</evidence>
<dbReference type="Proteomes" id="UP001232536">
    <property type="component" value="Unassembled WGS sequence"/>
</dbReference>
<dbReference type="EMBL" id="JAUQYP010000001">
    <property type="protein sequence ID" value="MDO8106074.1"/>
    <property type="molecule type" value="Genomic_DNA"/>
</dbReference>
<dbReference type="InterPro" id="IPR014729">
    <property type="entry name" value="Rossmann-like_a/b/a_fold"/>
</dbReference>
<dbReference type="InterPro" id="IPR006016">
    <property type="entry name" value="UspA"/>
</dbReference>
<comment type="similarity">
    <text evidence="1">Belongs to the universal stress protein A family.</text>
</comment>
<keyword evidence="3" id="KW-0067">ATP-binding</keyword>